<dbReference type="Proteomes" id="UP000276133">
    <property type="component" value="Unassembled WGS sequence"/>
</dbReference>
<evidence type="ECO:0000313" key="2">
    <source>
        <dbReference type="Proteomes" id="UP000276133"/>
    </source>
</evidence>
<dbReference type="AlphaFoldDB" id="A0A3M7P4A9"/>
<protein>
    <submittedName>
        <fullName evidence="1">Uncharacterized protein</fullName>
    </submittedName>
</protein>
<gene>
    <name evidence="1" type="ORF">BpHYR1_015912</name>
</gene>
<organism evidence="1 2">
    <name type="scientific">Brachionus plicatilis</name>
    <name type="common">Marine rotifer</name>
    <name type="synonym">Brachionus muelleri</name>
    <dbReference type="NCBI Taxonomy" id="10195"/>
    <lineage>
        <taxon>Eukaryota</taxon>
        <taxon>Metazoa</taxon>
        <taxon>Spiralia</taxon>
        <taxon>Gnathifera</taxon>
        <taxon>Rotifera</taxon>
        <taxon>Eurotatoria</taxon>
        <taxon>Monogononta</taxon>
        <taxon>Pseudotrocha</taxon>
        <taxon>Ploima</taxon>
        <taxon>Brachionidae</taxon>
        <taxon>Brachionus</taxon>
    </lineage>
</organism>
<sequence>MLRRVNILHHIGKACTNLHKKDPKIQFSVTQMDDMISEDEVLRFGLRHKTRRIKRRLDKIPIETSTRPILTIKVRNSFDSSFV</sequence>
<accession>A0A3M7P4A9</accession>
<dbReference type="EMBL" id="REGN01013571">
    <property type="protein sequence ID" value="RMZ93759.1"/>
    <property type="molecule type" value="Genomic_DNA"/>
</dbReference>
<name>A0A3M7P4A9_BRAPC</name>
<proteinExistence type="predicted"/>
<reference evidence="1 2" key="1">
    <citation type="journal article" date="2018" name="Sci. Rep.">
        <title>Genomic signatures of local adaptation to the degree of environmental predictability in rotifers.</title>
        <authorList>
            <person name="Franch-Gras L."/>
            <person name="Hahn C."/>
            <person name="Garcia-Roger E.M."/>
            <person name="Carmona M.J."/>
            <person name="Serra M."/>
            <person name="Gomez A."/>
        </authorList>
    </citation>
    <scope>NUCLEOTIDE SEQUENCE [LARGE SCALE GENOMIC DNA]</scope>
    <source>
        <strain evidence="1">HYR1</strain>
    </source>
</reference>
<keyword evidence="2" id="KW-1185">Reference proteome</keyword>
<comment type="caution">
    <text evidence="1">The sequence shown here is derived from an EMBL/GenBank/DDBJ whole genome shotgun (WGS) entry which is preliminary data.</text>
</comment>
<evidence type="ECO:0000313" key="1">
    <source>
        <dbReference type="EMBL" id="RMZ93759.1"/>
    </source>
</evidence>